<dbReference type="Proteomes" id="UP000031392">
    <property type="component" value="Chromosome"/>
</dbReference>
<dbReference type="HOGENOM" id="CLU_2383146_0_0_4"/>
<sequence length="94" mass="10744">MHHPLQQEIADILNDENRLLDTLDHYHIQALLLESALVVLRQQPKGLEQLRGLLLIALERADTEHTRYMASEALIELEAHMAGVELIYPPNRSS</sequence>
<organism evidence="1 2">
    <name type="scientific">Neisseria elongata subsp. glycolytica ATCC 29315</name>
    <dbReference type="NCBI Taxonomy" id="546263"/>
    <lineage>
        <taxon>Bacteria</taxon>
        <taxon>Pseudomonadati</taxon>
        <taxon>Pseudomonadota</taxon>
        <taxon>Betaproteobacteria</taxon>
        <taxon>Neisseriales</taxon>
        <taxon>Neisseriaceae</taxon>
        <taxon>Neisseria</taxon>
    </lineage>
</organism>
<dbReference type="KEGG" id="nel:NELON_06090"/>
<accession>A0A0B5CQI5</accession>
<dbReference type="AlphaFoldDB" id="A0A0B5CQI5"/>
<dbReference type="RefSeq" id="WP_040665681.1">
    <property type="nucleotide sequence ID" value="NZ_CP007726.1"/>
</dbReference>
<name>A0A0B5CQI5_NEIEG</name>
<keyword evidence="2" id="KW-1185">Reference proteome</keyword>
<evidence type="ECO:0000313" key="2">
    <source>
        <dbReference type="Proteomes" id="UP000031392"/>
    </source>
</evidence>
<dbReference type="EMBL" id="CP007726">
    <property type="protein sequence ID" value="AJE18501.1"/>
    <property type="molecule type" value="Genomic_DNA"/>
</dbReference>
<proteinExistence type="predicted"/>
<gene>
    <name evidence="1" type="ORF">NELON_06090</name>
</gene>
<evidence type="ECO:0000313" key="1">
    <source>
        <dbReference type="EMBL" id="AJE18501.1"/>
    </source>
</evidence>
<reference evidence="1 2" key="2">
    <citation type="journal article" date="2015" name="PLoS Genet.">
        <title>Common Cell Shape Evolution of Two Nasopharyngeal Pathogens.</title>
        <authorList>
            <person name="Veyrier F.J."/>
            <person name="Biais N."/>
            <person name="Morales P."/>
            <person name="Belkacem N."/>
            <person name="Guilhen C."/>
            <person name="Ranjeva S."/>
            <person name="Sismeiro O."/>
            <person name="Pehau-Arnaudet G."/>
            <person name="Rocha E.P."/>
            <person name="Werts C."/>
            <person name="Taha M.K."/>
            <person name="Boneca I.G."/>
        </authorList>
    </citation>
    <scope>NUCLEOTIDE SEQUENCE [LARGE SCALE GENOMIC DNA]</scope>
    <source>
        <strain evidence="1 2">ATCC 29315</strain>
    </source>
</reference>
<protein>
    <submittedName>
        <fullName evidence="1">Uncharacterized protein</fullName>
    </submittedName>
</protein>
<dbReference type="PATRIC" id="fig|546263.7.peg.1299"/>
<reference evidence="2" key="1">
    <citation type="submission" date="2014-05" db="EMBL/GenBank/DDBJ databases">
        <title>Complete Genome sequence of Neisseria elongata subsp. glycolytica.</title>
        <authorList>
            <person name="Veyrier F.J."/>
            <person name="Taha M.-K."/>
        </authorList>
    </citation>
    <scope>NUCLEOTIDE SEQUENCE [LARGE SCALE GENOMIC DNA]</scope>
    <source>
        <strain evidence="2">ATCC 29315</strain>
    </source>
</reference>